<evidence type="ECO:0000256" key="1">
    <source>
        <dbReference type="SAM" id="MobiDB-lite"/>
    </source>
</evidence>
<evidence type="ECO:0000259" key="2">
    <source>
        <dbReference type="Pfam" id="PF12552"/>
    </source>
</evidence>
<dbReference type="EMBL" id="JAXQNO010000007">
    <property type="protein sequence ID" value="KAK4794366.1"/>
    <property type="molecule type" value="Genomic_DNA"/>
</dbReference>
<feature type="region of interest" description="Disordered" evidence="1">
    <location>
        <begin position="250"/>
        <end position="278"/>
    </location>
</feature>
<dbReference type="InterPro" id="IPR022212">
    <property type="entry name" value="DUF3741"/>
</dbReference>
<comment type="caution">
    <text evidence="4">The sequence shown here is derived from an EMBL/GenBank/DDBJ whole genome shotgun (WGS) entry which is preliminary data.</text>
</comment>
<evidence type="ECO:0000313" key="4">
    <source>
        <dbReference type="EMBL" id="KAK4794366.1"/>
    </source>
</evidence>
<name>A0AAN7LWL0_TRANT</name>
<dbReference type="InterPro" id="IPR025486">
    <property type="entry name" value="DUF4378"/>
</dbReference>
<dbReference type="PANTHER" id="PTHR47212">
    <property type="entry name" value="ADHESIN-LIKE PROTEIN, PUTATIVE (DUF3741)-RELATED"/>
    <property type="match status" value="1"/>
</dbReference>
<accession>A0AAN7LWL0</accession>
<dbReference type="PANTHER" id="PTHR47212:SF4">
    <property type="entry name" value="ADHESIN-LIKE PROTEIN, PUTATIVE (DUF3741)-RELATED"/>
    <property type="match status" value="1"/>
</dbReference>
<feature type="compositionally biased region" description="Basic and acidic residues" evidence="1">
    <location>
        <begin position="259"/>
        <end position="271"/>
    </location>
</feature>
<feature type="compositionally biased region" description="Basic residues" evidence="1">
    <location>
        <begin position="164"/>
        <end position="174"/>
    </location>
</feature>
<evidence type="ECO:0008006" key="6">
    <source>
        <dbReference type="Google" id="ProtNLM"/>
    </source>
</evidence>
<keyword evidence="5" id="KW-1185">Reference proteome</keyword>
<dbReference type="Proteomes" id="UP001346149">
    <property type="component" value="Unassembled WGS sequence"/>
</dbReference>
<dbReference type="AlphaFoldDB" id="A0AAN7LWL0"/>
<sequence>MTKPSQLRVVRKDPSGCMRRLVSVLDFRHGSRSTWKLLASKRHGRKQASDCRLEPGHREGRTGLDVDAGILSSGHKSFNSSKSPCNHTPDEVFLEPEPKNSDHDVKGKLDQVFKFMGNGRVSLSKEVVDALHVLNLNEESFLRVLQDPTVENIEELISSDHNSSKQRKLFRTRSKSPEMKPPRKGREEPVAESVLILEPGPTAWKSHAADSRLESLSGSGQSEGAARAYFFLAEVKRMWKNVVGKERNPGTAVKRRDLRSRGERPEKKSPTKDGFFTESIAKPNVPNIYVEAKGKLSGTLSTGHQEIGSSSEDQSRKTLARFLALPDFNSPVSSPGRKWERNFEKDNGDEELQKLVEDDGSCLNYSTLAAETEPNDVVICSVDIEEGTSPATTGEDLASDVELFMETLDIRFEGGDNLSPTLQGKLLMNCMETNEGKEEEEALLLYIMSALQDCGLSWNELYLKSQSSVQLLQPSLLSDTDFFFSNHPWYDHGLVLNFISEALMKVIDRYVTFCCLTPFMKPMIRPIPSPKDVILEAWEQVRGHAHHPTPLGQTLNQIVLHKDVLGKSEEWMDLRPDAESIGFEMGDEILDYLMEEYVDEGLAWFW</sequence>
<feature type="domain" description="DUF3741" evidence="2">
    <location>
        <begin position="123"/>
        <end position="148"/>
    </location>
</feature>
<feature type="region of interest" description="Disordered" evidence="1">
    <location>
        <begin position="161"/>
        <end position="189"/>
    </location>
</feature>
<feature type="domain" description="DUF4378" evidence="3">
    <location>
        <begin position="446"/>
        <end position="596"/>
    </location>
</feature>
<reference evidence="4 5" key="1">
    <citation type="journal article" date="2023" name="Hortic Res">
        <title>Pangenome of water caltrop reveals structural variations and asymmetric subgenome divergence after allopolyploidization.</title>
        <authorList>
            <person name="Zhang X."/>
            <person name="Chen Y."/>
            <person name="Wang L."/>
            <person name="Yuan Y."/>
            <person name="Fang M."/>
            <person name="Shi L."/>
            <person name="Lu R."/>
            <person name="Comes H.P."/>
            <person name="Ma Y."/>
            <person name="Chen Y."/>
            <person name="Huang G."/>
            <person name="Zhou Y."/>
            <person name="Zheng Z."/>
            <person name="Qiu Y."/>
        </authorList>
    </citation>
    <scope>NUCLEOTIDE SEQUENCE [LARGE SCALE GENOMIC DNA]</scope>
    <source>
        <strain evidence="4">F231</strain>
    </source>
</reference>
<dbReference type="Pfam" id="PF14309">
    <property type="entry name" value="DUF4378"/>
    <property type="match status" value="1"/>
</dbReference>
<feature type="compositionally biased region" description="Basic and acidic residues" evidence="1">
    <location>
        <begin position="175"/>
        <end position="189"/>
    </location>
</feature>
<protein>
    <recommendedName>
        <fullName evidence="6">DUF4378 domain-containing protein</fullName>
    </recommendedName>
</protein>
<organism evidence="4 5">
    <name type="scientific">Trapa natans</name>
    <name type="common">Water chestnut</name>
    <dbReference type="NCBI Taxonomy" id="22666"/>
    <lineage>
        <taxon>Eukaryota</taxon>
        <taxon>Viridiplantae</taxon>
        <taxon>Streptophyta</taxon>
        <taxon>Embryophyta</taxon>
        <taxon>Tracheophyta</taxon>
        <taxon>Spermatophyta</taxon>
        <taxon>Magnoliopsida</taxon>
        <taxon>eudicotyledons</taxon>
        <taxon>Gunneridae</taxon>
        <taxon>Pentapetalae</taxon>
        <taxon>rosids</taxon>
        <taxon>malvids</taxon>
        <taxon>Myrtales</taxon>
        <taxon>Lythraceae</taxon>
        <taxon>Trapa</taxon>
    </lineage>
</organism>
<proteinExistence type="predicted"/>
<gene>
    <name evidence="4" type="ORF">SAY86_012360</name>
</gene>
<evidence type="ECO:0000259" key="3">
    <source>
        <dbReference type="Pfam" id="PF14309"/>
    </source>
</evidence>
<evidence type="ECO:0000313" key="5">
    <source>
        <dbReference type="Proteomes" id="UP001346149"/>
    </source>
</evidence>
<dbReference type="Pfam" id="PF12552">
    <property type="entry name" value="DUF3741"/>
    <property type="match status" value="1"/>
</dbReference>